<reference evidence="7 8" key="1">
    <citation type="journal article" date="2018" name="Nat. Biotechnol.">
        <title>A standardized bacterial taxonomy based on genome phylogeny substantially revises the tree of life.</title>
        <authorList>
            <person name="Parks D.H."/>
            <person name="Chuvochina M."/>
            <person name="Waite D.W."/>
            <person name="Rinke C."/>
            <person name="Skarshewski A."/>
            <person name="Chaumeil P.A."/>
            <person name="Hugenholtz P."/>
        </authorList>
    </citation>
    <scope>NUCLEOTIDE SEQUENCE [LARGE SCALE GENOMIC DNA]</scope>
    <source>
        <strain evidence="7">UBA9958</strain>
    </source>
</reference>
<evidence type="ECO:0000256" key="5">
    <source>
        <dbReference type="SAM" id="Phobius"/>
    </source>
</evidence>
<feature type="transmembrane region" description="Helical" evidence="5">
    <location>
        <begin position="6"/>
        <end position="22"/>
    </location>
</feature>
<dbReference type="Gene3D" id="2.40.50.140">
    <property type="entry name" value="Nucleic acid-binding proteins"/>
    <property type="match status" value="1"/>
</dbReference>
<evidence type="ECO:0000256" key="4">
    <source>
        <dbReference type="ARBA" id="ARBA00023136"/>
    </source>
</evidence>
<dbReference type="InterPro" id="IPR012340">
    <property type="entry name" value="NA-bd_OB-fold"/>
</dbReference>
<dbReference type="PANTHER" id="PTHR33507:SF3">
    <property type="entry name" value="INNER MEMBRANE PROTEIN YBBJ"/>
    <property type="match status" value="1"/>
</dbReference>
<name>A0A351R830_9PROT</name>
<evidence type="ECO:0000313" key="8">
    <source>
        <dbReference type="Proteomes" id="UP000264313"/>
    </source>
</evidence>
<keyword evidence="4 5" id="KW-0472">Membrane</keyword>
<comment type="subcellular location">
    <subcellularLocation>
        <location evidence="1">Membrane</location>
        <topology evidence="1">Multi-pass membrane protein</topology>
    </subcellularLocation>
</comment>
<evidence type="ECO:0000256" key="1">
    <source>
        <dbReference type="ARBA" id="ARBA00004141"/>
    </source>
</evidence>
<dbReference type="SUPFAM" id="SSF141322">
    <property type="entry name" value="NfeD domain-like"/>
    <property type="match status" value="1"/>
</dbReference>
<evidence type="ECO:0000259" key="6">
    <source>
        <dbReference type="Pfam" id="PF01957"/>
    </source>
</evidence>
<dbReference type="InterPro" id="IPR052165">
    <property type="entry name" value="Membrane_assoc_protease"/>
</dbReference>
<dbReference type="PANTHER" id="PTHR33507">
    <property type="entry name" value="INNER MEMBRANE PROTEIN YBBJ"/>
    <property type="match status" value="1"/>
</dbReference>
<dbReference type="Proteomes" id="UP000264313">
    <property type="component" value="Unassembled WGS sequence"/>
</dbReference>
<accession>A0A351R830</accession>
<comment type="caution">
    <text evidence="7">The sequence shown here is derived from an EMBL/GenBank/DDBJ whole genome shotgun (WGS) entry which is preliminary data.</text>
</comment>
<evidence type="ECO:0000256" key="3">
    <source>
        <dbReference type="ARBA" id="ARBA00022989"/>
    </source>
</evidence>
<dbReference type="EMBL" id="DNAA01000012">
    <property type="protein sequence ID" value="HBA08201.1"/>
    <property type="molecule type" value="Genomic_DNA"/>
</dbReference>
<dbReference type="GO" id="GO:0005886">
    <property type="term" value="C:plasma membrane"/>
    <property type="evidence" value="ECO:0007669"/>
    <property type="project" value="TreeGrafter"/>
</dbReference>
<feature type="transmembrane region" description="Helical" evidence="5">
    <location>
        <begin position="27"/>
        <end position="45"/>
    </location>
</feature>
<evidence type="ECO:0000313" key="7">
    <source>
        <dbReference type="EMBL" id="HBA08201.1"/>
    </source>
</evidence>
<dbReference type="Pfam" id="PF01957">
    <property type="entry name" value="NfeD"/>
    <property type="match status" value="1"/>
</dbReference>
<gene>
    <name evidence="7" type="ORF">DCW48_00450</name>
</gene>
<feature type="transmembrane region" description="Helical" evidence="5">
    <location>
        <begin position="51"/>
        <end position="68"/>
    </location>
</feature>
<dbReference type="AlphaFoldDB" id="A0A351R830"/>
<proteinExistence type="predicted"/>
<keyword evidence="2 5" id="KW-0812">Transmembrane</keyword>
<dbReference type="STRING" id="1132855.GCA_000384255_02653"/>
<protein>
    <submittedName>
        <fullName evidence="7">NfeD family protein</fullName>
    </submittedName>
</protein>
<evidence type="ECO:0000256" key="2">
    <source>
        <dbReference type="ARBA" id="ARBA00022692"/>
    </source>
</evidence>
<organism evidence="7 8">
    <name type="scientific">Methylotenera mobilis</name>
    <dbReference type="NCBI Taxonomy" id="359408"/>
    <lineage>
        <taxon>Bacteria</taxon>
        <taxon>Pseudomonadati</taxon>
        <taxon>Pseudomonadota</taxon>
        <taxon>Betaproteobacteria</taxon>
        <taxon>Nitrosomonadales</taxon>
        <taxon>Methylophilaceae</taxon>
        <taxon>Methylotenera</taxon>
    </lineage>
</organism>
<keyword evidence="3 5" id="KW-1133">Transmembrane helix</keyword>
<feature type="domain" description="NfeD-like C-terminal" evidence="6">
    <location>
        <begin position="88"/>
        <end position="147"/>
    </location>
</feature>
<dbReference type="InterPro" id="IPR002810">
    <property type="entry name" value="NfeD-like_C"/>
</dbReference>
<sequence length="149" mass="16338">MIEATWVWAVLGIVLIAVEILAIGTLYVLWFGIAAICLAIATWFFPDTPYAIQFIAFAILSLGSLAIWRRYYKRNDTSSPVGQSQGEEIGRVGTVVEATSPTQNGLIRFTQGLMGSREWMAVSDEVIEINSQAKVIAVEGNALRITKIS</sequence>